<organism evidence="2 3">
    <name type="scientific">Petrolisthes cinctipes</name>
    <name type="common">Flat porcelain crab</name>
    <dbReference type="NCBI Taxonomy" id="88211"/>
    <lineage>
        <taxon>Eukaryota</taxon>
        <taxon>Metazoa</taxon>
        <taxon>Ecdysozoa</taxon>
        <taxon>Arthropoda</taxon>
        <taxon>Crustacea</taxon>
        <taxon>Multicrustacea</taxon>
        <taxon>Malacostraca</taxon>
        <taxon>Eumalacostraca</taxon>
        <taxon>Eucarida</taxon>
        <taxon>Decapoda</taxon>
        <taxon>Pleocyemata</taxon>
        <taxon>Anomura</taxon>
        <taxon>Galatheoidea</taxon>
        <taxon>Porcellanidae</taxon>
        <taxon>Petrolisthes</taxon>
    </lineage>
</organism>
<proteinExistence type="predicted"/>
<evidence type="ECO:0000313" key="3">
    <source>
        <dbReference type="Proteomes" id="UP001286313"/>
    </source>
</evidence>
<feature type="region of interest" description="Disordered" evidence="1">
    <location>
        <begin position="253"/>
        <end position="292"/>
    </location>
</feature>
<evidence type="ECO:0000256" key="1">
    <source>
        <dbReference type="SAM" id="MobiDB-lite"/>
    </source>
</evidence>
<gene>
    <name evidence="2" type="ORF">Pcinc_029950</name>
</gene>
<dbReference type="Pfam" id="PF09778">
    <property type="entry name" value="Guanylate_cyc_2"/>
    <property type="match status" value="1"/>
</dbReference>
<dbReference type="PANTHER" id="PTHR31400">
    <property type="entry name" value="GUANYLYL CYCLASE DOMAIN CONTAINING PROTEIN 1 GUCD1"/>
    <property type="match status" value="1"/>
</dbReference>
<sequence>MAMTIDVYFLSIPVISGAMVRMGGTKTTESVMLEVEHVQQQHTWDCGLACIMMVLQPRVRAQFSDALYQICLEEGIDKSTWTIDLAYLLQRFGVKHRYLTITLGVDLGFSSERFYDQYLHKDTQRVLDRFQEADQRGVVVVQGAASISDLQTHLRLHGPIIILTNAHLLVCLKCTYSVPHLRSCLPCTPPYQGHFILLIGYDARKGHMYYRNPSFRSHVCTITFAKLDLARRSYGTDEDIIFIYSDLSRKLTGNNSTSSNNGGSSSSSSSSSNSIGSNNSNNSNDTLKSTSS</sequence>
<reference evidence="2" key="1">
    <citation type="submission" date="2023-10" db="EMBL/GenBank/DDBJ databases">
        <title>Genome assemblies of two species of porcelain crab, Petrolisthes cinctipes and Petrolisthes manimaculis (Anomura: Porcellanidae).</title>
        <authorList>
            <person name="Angst P."/>
        </authorList>
    </citation>
    <scope>NUCLEOTIDE SEQUENCE</scope>
    <source>
        <strain evidence="2">PB745_01</strain>
        <tissue evidence="2">Gill</tissue>
    </source>
</reference>
<protein>
    <recommendedName>
        <fullName evidence="4">Guanylyl cyclase</fullName>
    </recommendedName>
</protein>
<dbReference type="EMBL" id="JAWQEG010003811">
    <property type="protein sequence ID" value="KAK3864355.1"/>
    <property type="molecule type" value="Genomic_DNA"/>
</dbReference>
<accession>A0AAE1K716</accession>
<dbReference type="Proteomes" id="UP001286313">
    <property type="component" value="Unassembled WGS sequence"/>
</dbReference>
<keyword evidence="3" id="KW-1185">Reference proteome</keyword>
<evidence type="ECO:0008006" key="4">
    <source>
        <dbReference type="Google" id="ProtNLM"/>
    </source>
</evidence>
<dbReference type="InterPro" id="IPR018616">
    <property type="entry name" value="GUCD1"/>
</dbReference>
<evidence type="ECO:0000313" key="2">
    <source>
        <dbReference type="EMBL" id="KAK3864355.1"/>
    </source>
</evidence>
<name>A0AAE1K716_PETCI</name>
<dbReference type="AlphaFoldDB" id="A0AAE1K716"/>
<comment type="caution">
    <text evidence="2">The sequence shown here is derived from an EMBL/GenBank/DDBJ whole genome shotgun (WGS) entry which is preliminary data.</text>
</comment>
<dbReference type="PANTHER" id="PTHR31400:SF1">
    <property type="entry name" value="PROTEIN GUCD1"/>
    <property type="match status" value="1"/>
</dbReference>